<dbReference type="EMBL" id="JACJPY010000003">
    <property type="protein sequence ID" value="MBD2148785.1"/>
    <property type="molecule type" value="Genomic_DNA"/>
</dbReference>
<dbReference type="PANTHER" id="PTHR30408">
    <property type="entry name" value="TYPE-1 RESTRICTION ENZYME ECOKI SPECIFICITY PROTEIN"/>
    <property type="match status" value="1"/>
</dbReference>
<accession>A0A926UPG2</accession>
<feature type="coiled-coil region" evidence="4">
    <location>
        <begin position="168"/>
        <end position="195"/>
    </location>
</feature>
<evidence type="ECO:0000256" key="2">
    <source>
        <dbReference type="ARBA" id="ARBA00022747"/>
    </source>
</evidence>
<keyword evidence="6" id="KW-0255">Endonuclease</keyword>
<organism evidence="6 7">
    <name type="scientific">Pseudanabaena cinerea FACHB-1277</name>
    <dbReference type="NCBI Taxonomy" id="2949581"/>
    <lineage>
        <taxon>Bacteria</taxon>
        <taxon>Bacillati</taxon>
        <taxon>Cyanobacteriota</taxon>
        <taxon>Cyanophyceae</taxon>
        <taxon>Pseudanabaenales</taxon>
        <taxon>Pseudanabaenaceae</taxon>
        <taxon>Pseudanabaena</taxon>
        <taxon>Pseudanabaena cinerea</taxon>
    </lineage>
</organism>
<dbReference type="SUPFAM" id="SSF116734">
    <property type="entry name" value="DNA methylase specificity domain"/>
    <property type="match status" value="1"/>
</dbReference>
<dbReference type="InterPro" id="IPR044946">
    <property type="entry name" value="Restrct_endonuc_typeI_TRD_sf"/>
</dbReference>
<evidence type="ECO:0000313" key="7">
    <source>
        <dbReference type="Proteomes" id="UP000631421"/>
    </source>
</evidence>
<keyword evidence="4" id="KW-0175">Coiled coil</keyword>
<dbReference type="Gene3D" id="1.10.287.1120">
    <property type="entry name" value="Bipartite methylase S protein"/>
    <property type="match status" value="1"/>
</dbReference>
<comment type="caution">
    <text evidence="6">The sequence shown here is derived from an EMBL/GenBank/DDBJ whole genome shotgun (WGS) entry which is preliminary data.</text>
</comment>
<dbReference type="Gene3D" id="3.90.220.20">
    <property type="entry name" value="DNA methylase specificity domains"/>
    <property type="match status" value="1"/>
</dbReference>
<keyword evidence="2" id="KW-0680">Restriction system</keyword>
<evidence type="ECO:0000259" key="5">
    <source>
        <dbReference type="Pfam" id="PF01420"/>
    </source>
</evidence>
<sequence length="220" mass="25240">MSEWKKTRLGDLIDVKHGWAFKGEFFTETPTKNILLTPVNFHIGGGFKDDKFKYYDGDFPQEYILKEGDVIITMTDLSKMGDTLGYSAKIPKSNKIFLHNQRLGLVIPISENINIDFIHWLLRTRQYQKTIVGSCSGSTVKHTSPSKIRDYVFLLPSSPEQKRIADVLSCLDAKIENLRRQNETLEQIAQTLFKHWFIDFEFPNADGKPYKSSDGAMLRG</sequence>
<reference evidence="6" key="2">
    <citation type="submission" date="2020-08" db="EMBL/GenBank/DDBJ databases">
        <authorList>
            <person name="Chen M."/>
            <person name="Teng W."/>
            <person name="Zhao L."/>
            <person name="Hu C."/>
            <person name="Zhou Y."/>
            <person name="Han B."/>
            <person name="Song L."/>
            <person name="Shu W."/>
        </authorList>
    </citation>
    <scope>NUCLEOTIDE SEQUENCE</scope>
    <source>
        <strain evidence="6">FACHB-1277</strain>
    </source>
</reference>
<feature type="domain" description="Type I restriction modification DNA specificity" evidence="5">
    <location>
        <begin position="1"/>
        <end position="187"/>
    </location>
</feature>
<keyword evidence="6" id="KW-0378">Hydrolase</keyword>
<keyword evidence="6" id="KW-0540">Nuclease</keyword>
<proteinExistence type="inferred from homology"/>
<evidence type="ECO:0000313" key="6">
    <source>
        <dbReference type="EMBL" id="MBD2148785.1"/>
    </source>
</evidence>
<gene>
    <name evidence="6" type="ORF">H6F44_01385</name>
</gene>
<dbReference type="CDD" id="cd17278">
    <property type="entry name" value="RMtype1_S_LdeBORF1052P-TRD2-CR2"/>
    <property type="match status" value="1"/>
</dbReference>
<evidence type="ECO:0000256" key="3">
    <source>
        <dbReference type="ARBA" id="ARBA00023125"/>
    </source>
</evidence>
<name>A0A926UPG2_9CYAN</name>
<dbReference type="GO" id="GO:0003677">
    <property type="term" value="F:DNA binding"/>
    <property type="evidence" value="ECO:0007669"/>
    <property type="project" value="UniProtKB-KW"/>
</dbReference>
<evidence type="ECO:0000256" key="4">
    <source>
        <dbReference type="SAM" id="Coils"/>
    </source>
</evidence>
<reference evidence="6" key="1">
    <citation type="journal article" date="2015" name="ISME J.">
        <title>Draft Genome Sequence of Streptomyces incarnatus NRRL8089, which Produces the Nucleoside Antibiotic Sinefungin.</title>
        <authorList>
            <person name="Oshima K."/>
            <person name="Hattori M."/>
            <person name="Shimizu H."/>
            <person name="Fukuda K."/>
            <person name="Nemoto M."/>
            <person name="Inagaki K."/>
            <person name="Tamura T."/>
        </authorList>
    </citation>
    <scope>NUCLEOTIDE SEQUENCE</scope>
    <source>
        <strain evidence="6">FACHB-1277</strain>
    </source>
</reference>
<evidence type="ECO:0000256" key="1">
    <source>
        <dbReference type="ARBA" id="ARBA00010923"/>
    </source>
</evidence>
<dbReference type="InterPro" id="IPR000055">
    <property type="entry name" value="Restrct_endonuc_typeI_TRD"/>
</dbReference>
<dbReference type="GO" id="GO:0009307">
    <property type="term" value="P:DNA restriction-modification system"/>
    <property type="evidence" value="ECO:0007669"/>
    <property type="project" value="UniProtKB-KW"/>
</dbReference>
<comment type="similarity">
    <text evidence="1">Belongs to the type-I restriction system S methylase family.</text>
</comment>
<dbReference type="Proteomes" id="UP000631421">
    <property type="component" value="Unassembled WGS sequence"/>
</dbReference>
<dbReference type="PANTHER" id="PTHR30408:SF13">
    <property type="entry name" value="TYPE I RESTRICTION ENZYME HINDI SPECIFICITY SUBUNIT"/>
    <property type="match status" value="1"/>
</dbReference>
<dbReference type="Pfam" id="PF01420">
    <property type="entry name" value="Methylase_S"/>
    <property type="match status" value="1"/>
</dbReference>
<keyword evidence="3" id="KW-0238">DNA-binding</keyword>
<keyword evidence="7" id="KW-1185">Reference proteome</keyword>
<dbReference type="RefSeq" id="WP_190349130.1">
    <property type="nucleotide sequence ID" value="NZ_JACJPY010000003.1"/>
</dbReference>
<dbReference type="InterPro" id="IPR052021">
    <property type="entry name" value="Type-I_RS_S_subunit"/>
</dbReference>
<dbReference type="GO" id="GO:0004519">
    <property type="term" value="F:endonuclease activity"/>
    <property type="evidence" value="ECO:0007669"/>
    <property type="project" value="UniProtKB-KW"/>
</dbReference>
<dbReference type="AlphaFoldDB" id="A0A926UPG2"/>
<protein>
    <submittedName>
        <fullName evidence="6">Restriction endonuclease subunit S</fullName>
    </submittedName>
</protein>